<dbReference type="InterPro" id="IPR053137">
    <property type="entry name" value="NLR-like"/>
</dbReference>
<dbReference type="Proteomes" id="UP000799770">
    <property type="component" value="Unassembled WGS sequence"/>
</dbReference>
<evidence type="ECO:0000259" key="2">
    <source>
        <dbReference type="Pfam" id="PF14420"/>
    </source>
</evidence>
<evidence type="ECO:0000313" key="4">
    <source>
        <dbReference type="Proteomes" id="UP000799770"/>
    </source>
</evidence>
<dbReference type="InterPro" id="IPR025676">
    <property type="entry name" value="Clr5_dom"/>
</dbReference>
<dbReference type="PANTHER" id="PTHR46082:SF6">
    <property type="entry name" value="AAA+ ATPASE DOMAIN-CONTAINING PROTEIN-RELATED"/>
    <property type="match status" value="1"/>
</dbReference>
<dbReference type="Gene3D" id="1.25.40.10">
    <property type="entry name" value="Tetratricopeptide repeat domain"/>
    <property type="match status" value="2"/>
</dbReference>
<sequence>MDPPTSFQPAWSQSSSYPAQSQYVASQGHEYFDTYSAFDSDLQAQLQDDQSIAGLLDRASTIRLPDYYIAEDKSDANIVPTTPMGPPTQSRKRKAPTLRAEDWEPYRDRIVDLHITQDLPLKEVKQTMKDEFGFSAEIRQYRTRISQWGLDKNVKPKEMKAIVRKRQQRKLVEHSKAELAFTVRGNTVEPQNIDRWMKRHDVPESFVYSPSLAASTPSAVHCQTISERGSPFPSPMYSPAALILSPTGFNAVAQSPRVPSPALSIASLFESRSTFTGQSPAPTYQSLPTFLPDLLPVASAFQDQPNLAAASLPYRYKQTDEERLREELSRAEIVFGHSHSETLDVLYKLGIVLLEQGRYGSAEKMIRRLVEGRRRIGSHVDTLNASDLLGRIFHHQGLFGEAEKLHRRTLKSREFFLGSEHLDTLTSVRELGLVLLGQGKYDEAEAMHRRALEGCEKLLGSEHSNTLVSMGDLASIYWKQGRWKEAVELKVHVMQTRTRVLGKEHPHTLTSMANLAPIYWKQGRWKEAEELEVQVMQTRTRVLGKEHPHTLTIMANLASTYAKQGRWKEAEELAVQVMQTMTRVLGKEHPHTLTSMANLAHTWKSQGRNEVAISLMERCLELHKKVLGPHHPETEQSLNWLVNWQS</sequence>
<feature type="region of interest" description="Disordered" evidence="1">
    <location>
        <begin position="78"/>
        <end position="98"/>
    </location>
</feature>
<protein>
    <recommendedName>
        <fullName evidence="2">Clr5 domain-containing protein</fullName>
    </recommendedName>
</protein>
<accession>A0A6A5Z8C1</accession>
<dbReference type="SMART" id="SM00028">
    <property type="entry name" value="TPR"/>
    <property type="match status" value="5"/>
</dbReference>
<dbReference type="OrthoDB" id="5986190at2759"/>
<dbReference type="Pfam" id="PF13424">
    <property type="entry name" value="TPR_12"/>
    <property type="match status" value="2"/>
</dbReference>
<dbReference type="SUPFAM" id="SSF48452">
    <property type="entry name" value="TPR-like"/>
    <property type="match status" value="2"/>
</dbReference>
<dbReference type="EMBL" id="ML977325">
    <property type="protein sequence ID" value="KAF2114628.1"/>
    <property type="molecule type" value="Genomic_DNA"/>
</dbReference>
<dbReference type="InterPro" id="IPR019734">
    <property type="entry name" value="TPR_rpt"/>
</dbReference>
<dbReference type="AlphaFoldDB" id="A0A6A5Z8C1"/>
<keyword evidence="4" id="KW-1185">Reference proteome</keyword>
<name>A0A6A5Z8C1_9PLEO</name>
<evidence type="ECO:0000256" key="1">
    <source>
        <dbReference type="SAM" id="MobiDB-lite"/>
    </source>
</evidence>
<evidence type="ECO:0000313" key="3">
    <source>
        <dbReference type="EMBL" id="KAF2114628.1"/>
    </source>
</evidence>
<dbReference type="Pfam" id="PF13432">
    <property type="entry name" value="TPR_16"/>
    <property type="match status" value="1"/>
</dbReference>
<reference evidence="3" key="1">
    <citation type="journal article" date="2020" name="Stud. Mycol.">
        <title>101 Dothideomycetes genomes: a test case for predicting lifestyles and emergence of pathogens.</title>
        <authorList>
            <person name="Haridas S."/>
            <person name="Albert R."/>
            <person name="Binder M."/>
            <person name="Bloem J."/>
            <person name="Labutti K."/>
            <person name="Salamov A."/>
            <person name="Andreopoulos B."/>
            <person name="Baker S."/>
            <person name="Barry K."/>
            <person name="Bills G."/>
            <person name="Bluhm B."/>
            <person name="Cannon C."/>
            <person name="Castanera R."/>
            <person name="Culley D."/>
            <person name="Daum C."/>
            <person name="Ezra D."/>
            <person name="Gonzalez J."/>
            <person name="Henrissat B."/>
            <person name="Kuo A."/>
            <person name="Liang C."/>
            <person name="Lipzen A."/>
            <person name="Lutzoni F."/>
            <person name="Magnuson J."/>
            <person name="Mondo S."/>
            <person name="Nolan M."/>
            <person name="Ohm R."/>
            <person name="Pangilinan J."/>
            <person name="Park H.-J."/>
            <person name="Ramirez L."/>
            <person name="Alfaro M."/>
            <person name="Sun H."/>
            <person name="Tritt A."/>
            <person name="Yoshinaga Y."/>
            <person name="Zwiers L.-H."/>
            <person name="Turgeon B."/>
            <person name="Goodwin S."/>
            <person name="Spatafora J."/>
            <person name="Crous P."/>
            <person name="Grigoriev I."/>
        </authorList>
    </citation>
    <scope>NUCLEOTIDE SEQUENCE</scope>
    <source>
        <strain evidence="3">CBS 627.86</strain>
    </source>
</reference>
<dbReference type="InterPro" id="IPR011990">
    <property type="entry name" value="TPR-like_helical_dom_sf"/>
</dbReference>
<proteinExistence type="predicted"/>
<gene>
    <name evidence="3" type="ORF">BDV96DRAFT_647324</name>
</gene>
<dbReference type="Pfam" id="PF14420">
    <property type="entry name" value="Clr5"/>
    <property type="match status" value="1"/>
</dbReference>
<organism evidence="3 4">
    <name type="scientific">Lophiotrema nucula</name>
    <dbReference type="NCBI Taxonomy" id="690887"/>
    <lineage>
        <taxon>Eukaryota</taxon>
        <taxon>Fungi</taxon>
        <taxon>Dikarya</taxon>
        <taxon>Ascomycota</taxon>
        <taxon>Pezizomycotina</taxon>
        <taxon>Dothideomycetes</taxon>
        <taxon>Pleosporomycetidae</taxon>
        <taxon>Pleosporales</taxon>
        <taxon>Lophiotremataceae</taxon>
        <taxon>Lophiotrema</taxon>
    </lineage>
</organism>
<feature type="domain" description="Clr5" evidence="2">
    <location>
        <begin position="100"/>
        <end position="152"/>
    </location>
</feature>
<dbReference type="Pfam" id="PF13374">
    <property type="entry name" value="TPR_10"/>
    <property type="match status" value="1"/>
</dbReference>
<dbReference type="PANTHER" id="PTHR46082">
    <property type="entry name" value="ATP/GTP-BINDING PROTEIN-RELATED"/>
    <property type="match status" value="1"/>
</dbReference>